<evidence type="ECO:0000313" key="9">
    <source>
        <dbReference type="Proteomes" id="UP001317742"/>
    </source>
</evidence>
<keyword evidence="9" id="KW-1185">Reference proteome</keyword>
<gene>
    <name evidence="8" type="ORF">SYK_04690</name>
</gene>
<evidence type="ECO:0000259" key="7">
    <source>
        <dbReference type="Pfam" id="PF13396"/>
    </source>
</evidence>
<keyword evidence="2" id="KW-1003">Cell membrane</keyword>
<comment type="subcellular location">
    <subcellularLocation>
        <location evidence="1">Cell membrane</location>
        <topology evidence="1">Multi-pass membrane protein</topology>
    </subcellularLocation>
</comment>
<keyword evidence="4 6" id="KW-1133">Transmembrane helix</keyword>
<dbReference type="RefSeq" id="WP_281762033.1">
    <property type="nucleotide sequence ID" value="NZ_AP026709.1"/>
</dbReference>
<dbReference type="Pfam" id="PF13396">
    <property type="entry name" value="PLDc_N"/>
    <property type="match status" value="1"/>
</dbReference>
<accession>A0ABM8AX98</accession>
<evidence type="ECO:0000313" key="8">
    <source>
        <dbReference type="EMBL" id="BDQ36109.1"/>
    </source>
</evidence>
<feature type="domain" description="Cardiolipin synthase N-terminal" evidence="7">
    <location>
        <begin position="27"/>
        <end position="68"/>
    </location>
</feature>
<reference evidence="8 9" key="1">
    <citation type="submission" date="2022-08" db="EMBL/GenBank/DDBJ databases">
        <title>Genome Sequence of the sulphate-reducing bacterium, Pseudodesulfovibrio sp. SYK.</title>
        <authorList>
            <person name="Kondo R."/>
            <person name="Kataoka T."/>
        </authorList>
    </citation>
    <scope>NUCLEOTIDE SEQUENCE [LARGE SCALE GENOMIC DNA]</scope>
    <source>
        <strain evidence="8 9">SYK</strain>
    </source>
</reference>
<feature type="transmembrane region" description="Helical" evidence="6">
    <location>
        <begin position="47"/>
        <end position="66"/>
    </location>
</feature>
<evidence type="ECO:0000256" key="6">
    <source>
        <dbReference type="SAM" id="Phobius"/>
    </source>
</evidence>
<organism evidence="8 9">
    <name type="scientific">Pseudodesulfovibrio nedwellii</name>
    <dbReference type="NCBI Taxonomy" id="2973072"/>
    <lineage>
        <taxon>Bacteria</taxon>
        <taxon>Pseudomonadati</taxon>
        <taxon>Thermodesulfobacteriota</taxon>
        <taxon>Desulfovibrionia</taxon>
        <taxon>Desulfovibrionales</taxon>
        <taxon>Desulfovibrionaceae</taxon>
    </lineage>
</organism>
<evidence type="ECO:0000256" key="1">
    <source>
        <dbReference type="ARBA" id="ARBA00004651"/>
    </source>
</evidence>
<protein>
    <recommendedName>
        <fullName evidence="7">Cardiolipin synthase N-terminal domain-containing protein</fullName>
    </recommendedName>
</protein>
<keyword evidence="5 6" id="KW-0472">Membrane</keyword>
<evidence type="ECO:0000256" key="5">
    <source>
        <dbReference type="ARBA" id="ARBA00023136"/>
    </source>
</evidence>
<sequence length="75" mass="8598">MFADFSALTTTQWAIVSISILICFSFSVWTILDVWKRNFGSSNEKTLWMQICIFIPILGALAYLFLGRKRGSLMK</sequence>
<keyword evidence="3 6" id="KW-0812">Transmembrane</keyword>
<dbReference type="EMBL" id="AP026709">
    <property type="protein sequence ID" value="BDQ36109.1"/>
    <property type="molecule type" value="Genomic_DNA"/>
</dbReference>
<name>A0ABM8AX98_9BACT</name>
<feature type="transmembrane region" description="Helical" evidence="6">
    <location>
        <begin position="12"/>
        <end position="32"/>
    </location>
</feature>
<evidence type="ECO:0000256" key="4">
    <source>
        <dbReference type="ARBA" id="ARBA00022989"/>
    </source>
</evidence>
<evidence type="ECO:0000256" key="3">
    <source>
        <dbReference type="ARBA" id="ARBA00022692"/>
    </source>
</evidence>
<proteinExistence type="predicted"/>
<dbReference type="InterPro" id="IPR027379">
    <property type="entry name" value="CLS_N"/>
</dbReference>
<evidence type="ECO:0000256" key="2">
    <source>
        <dbReference type="ARBA" id="ARBA00022475"/>
    </source>
</evidence>
<dbReference type="Proteomes" id="UP001317742">
    <property type="component" value="Chromosome"/>
</dbReference>